<gene>
    <name evidence="2" type="ORF">HAX54_029682</name>
</gene>
<dbReference type="EMBL" id="JACEIK010003693">
    <property type="protein sequence ID" value="MCD9642740.1"/>
    <property type="molecule type" value="Genomic_DNA"/>
</dbReference>
<evidence type="ECO:0000313" key="2">
    <source>
        <dbReference type="EMBL" id="MCD9642740.1"/>
    </source>
</evidence>
<evidence type="ECO:0000313" key="3">
    <source>
        <dbReference type="Proteomes" id="UP000823775"/>
    </source>
</evidence>
<dbReference type="Proteomes" id="UP000823775">
    <property type="component" value="Unassembled WGS sequence"/>
</dbReference>
<feature type="compositionally biased region" description="Basic and acidic residues" evidence="1">
    <location>
        <begin position="49"/>
        <end position="63"/>
    </location>
</feature>
<keyword evidence="3" id="KW-1185">Reference proteome</keyword>
<sequence>MLTLQEEEEFEEDEGGMNNVICADRPGIFGSVIIDDIPISAGREKGRRAKSERGGINRHWDRSGVGDSNADHWGFFSPVNSPNIDGSAVPLIFTAGVRRKRIVVGEQENCSKNIFGFMVLRILPSYYPLINSEIV</sequence>
<name>A0ABS8V6E3_DATST</name>
<comment type="caution">
    <text evidence="2">The sequence shown here is derived from an EMBL/GenBank/DDBJ whole genome shotgun (WGS) entry which is preliminary data.</text>
</comment>
<reference evidence="2 3" key="1">
    <citation type="journal article" date="2021" name="BMC Genomics">
        <title>Datura genome reveals duplications of psychoactive alkaloid biosynthetic genes and high mutation rate following tissue culture.</title>
        <authorList>
            <person name="Rajewski A."/>
            <person name="Carter-House D."/>
            <person name="Stajich J."/>
            <person name="Litt A."/>
        </authorList>
    </citation>
    <scope>NUCLEOTIDE SEQUENCE [LARGE SCALE GENOMIC DNA]</scope>
    <source>
        <strain evidence="2">AR-01</strain>
    </source>
</reference>
<proteinExistence type="predicted"/>
<protein>
    <submittedName>
        <fullName evidence="2">Uncharacterized protein</fullName>
    </submittedName>
</protein>
<organism evidence="2 3">
    <name type="scientific">Datura stramonium</name>
    <name type="common">Jimsonweed</name>
    <name type="synonym">Common thornapple</name>
    <dbReference type="NCBI Taxonomy" id="4076"/>
    <lineage>
        <taxon>Eukaryota</taxon>
        <taxon>Viridiplantae</taxon>
        <taxon>Streptophyta</taxon>
        <taxon>Embryophyta</taxon>
        <taxon>Tracheophyta</taxon>
        <taxon>Spermatophyta</taxon>
        <taxon>Magnoliopsida</taxon>
        <taxon>eudicotyledons</taxon>
        <taxon>Gunneridae</taxon>
        <taxon>Pentapetalae</taxon>
        <taxon>asterids</taxon>
        <taxon>lamiids</taxon>
        <taxon>Solanales</taxon>
        <taxon>Solanaceae</taxon>
        <taxon>Solanoideae</taxon>
        <taxon>Datureae</taxon>
        <taxon>Datura</taxon>
    </lineage>
</organism>
<evidence type="ECO:0000256" key="1">
    <source>
        <dbReference type="SAM" id="MobiDB-lite"/>
    </source>
</evidence>
<accession>A0ABS8V6E3</accession>
<feature type="region of interest" description="Disordered" evidence="1">
    <location>
        <begin position="44"/>
        <end position="63"/>
    </location>
</feature>